<feature type="transmembrane region" description="Helical" evidence="7">
    <location>
        <begin position="279"/>
        <end position="296"/>
    </location>
</feature>
<feature type="transmembrane region" description="Helical" evidence="7">
    <location>
        <begin position="54"/>
        <end position="78"/>
    </location>
</feature>
<evidence type="ECO:0000313" key="9">
    <source>
        <dbReference type="Proteomes" id="UP001499988"/>
    </source>
</evidence>
<comment type="similarity">
    <text evidence="2">Belongs to the UPF0719 family.</text>
</comment>
<feature type="transmembrane region" description="Helical" evidence="7">
    <location>
        <begin position="84"/>
        <end position="102"/>
    </location>
</feature>
<evidence type="ECO:0000256" key="1">
    <source>
        <dbReference type="ARBA" id="ARBA00004651"/>
    </source>
</evidence>
<dbReference type="Pfam" id="PF03994">
    <property type="entry name" value="DUF350"/>
    <property type="match status" value="2"/>
</dbReference>
<comment type="caution">
    <text evidence="8">The sequence shown here is derived from an EMBL/GenBank/DDBJ whole genome shotgun (WGS) entry which is preliminary data.</text>
</comment>
<keyword evidence="4 7" id="KW-0812">Transmembrane</keyword>
<feature type="transmembrane region" description="Helical" evidence="7">
    <location>
        <begin position="239"/>
        <end position="259"/>
    </location>
</feature>
<evidence type="ECO:0000256" key="2">
    <source>
        <dbReference type="ARBA" id="ARBA00005779"/>
    </source>
</evidence>
<evidence type="ECO:0008006" key="10">
    <source>
        <dbReference type="Google" id="ProtNLM"/>
    </source>
</evidence>
<evidence type="ECO:0000313" key="8">
    <source>
        <dbReference type="EMBL" id="GAA4899960.1"/>
    </source>
</evidence>
<evidence type="ECO:0000256" key="7">
    <source>
        <dbReference type="SAM" id="Phobius"/>
    </source>
</evidence>
<feature type="transmembrane region" description="Helical" evidence="7">
    <location>
        <begin position="12"/>
        <end position="33"/>
    </location>
</feature>
<keyword evidence="5 7" id="KW-1133">Transmembrane helix</keyword>
<evidence type="ECO:0000256" key="4">
    <source>
        <dbReference type="ARBA" id="ARBA00022692"/>
    </source>
</evidence>
<gene>
    <name evidence="8" type="ORF">GCM10023333_37160</name>
</gene>
<dbReference type="RefSeq" id="WP_345336984.1">
    <property type="nucleotide sequence ID" value="NZ_BAABJZ010000102.1"/>
</dbReference>
<keyword evidence="9" id="KW-1185">Reference proteome</keyword>
<feature type="transmembrane region" description="Helical" evidence="7">
    <location>
        <begin position="122"/>
        <end position="145"/>
    </location>
</feature>
<protein>
    <recommendedName>
        <fullName evidence="10">DUF350 domain-containing protein</fullName>
    </recommendedName>
</protein>
<accession>A0ABP9FKD0</accession>
<name>A0ABP9FKD0_9GAMM</name>
<evidence type="ECO:0000256" key="3">
    <source>
        <dbReference type="ARBA" id="ARBA00022475"/>
    </source>
</evidence>
<dbReference type="EMBL" id="BAABJZ010000102">
    <property type="protein sequence ID" value="GAA4899960.1"/>
    <property type="molecule type" value="Genomic_DNA"/>
</dbReference>
<dbReference type="PANTHER" id="PTHR40043">
    <property type="entry name" value="UPF0719 INNER MEMBRANE PROTEIN YJFL"/>
    <property type="match status" value="1"/>
</dbReference>
<organism evidence="8 9">
    <name type="scientific">Ferrimonas pelagia</name>
    <dbReference type="NCBI Taxonomy" id="1177826"/>
    <lineage>
        <taxon>Bacteria</taxon>
        <taxon>Pseudomonadati</taxon>
        <taxon>Pseudomonadota</taxon>
        <taxon>Gammaproteobacteria</taxon>
        <taxon>Alteromonadales</taxon>
        <taxon>Ferrimonadaceae</taxon>
        <taxon>Ferrimonas</taxon>
    </lineage>
</organism>
<sequence length="302" mass="33234">MNLMEWFDSLQPALPVISILTELAVAVLLFVLARFSHGWFSGVNSTEELADRDNIAFGISVAGGMIALAIALSGVFQLPRQPELWLNLLWVFGLGLAALLLIRAGRWWYDKWGLNHVDKRQLILEGNVAMALVDGAVAISIAMVLKGMLLWLGHLSLTAMPLLMFNFFIAICFLVLITRLLERRYRRSNQGGSLQRALAQDHRPVALRHSGYLLASSLTIQTAGHFQPYQASMPMITMAAWLGWALLGLALLIVISTLLRQLVLARVKIGLEVELQNNAGIAALEGALVFAAAYLLSQLIQP</sequence>
<dbReference type="InterPro" id="IPR007140">
    <property type="entry name" value="DUF350"/>
</dbReference>
<dbReference type="PANTHER" id="PTHR40043:SF1">
    <property type="entry name" value="UPF0719 INNER MEMBRANE PROTEIN YJFL"/>
    <property type="match status" value="1"/>
</dbReference>
<dbReference type="Proteomes" id="UP001499988">
    <property type="component" value="Unassembled WGS sequence"/>
</dbReference>
<keyword evidence="6 7" id="KW-0472">Membrane</keyword>
<evidence type="ECO:0000256" key="6">
    <source>
        <dbReference type="ARBA" id="ARBA00023136"/>
    </source>
</evidence>
<proteinExistence type="inferred from homology"/>
<feature type="transmembrane region" description="Helical" evidence="7">
    <location>
        <begin position="151"/>
        <end position="177"/>
    </location>
</feature>
<reference evidence="9" key="1">
    <citation type="journal article" date="2019" name="Int. J. Syst. Evol. Microbiol.">
        <title>The Global Catalogue of Microorganisms (GCM) 10K type strain sequencing project: providing services to taxonomists for standard genome sequencing and annotation.</title>
        <authorList>
            <consortium name="The Broad Institute Genomics Platform"/>
            <consortium name="The Broad Institute Genome Sequencing Center for Infectious Disease"/>
            <person name="Wu L."/>
            <person name="Ma J."/>
        </authorList>
    </citation>
    <scope>NUCLEOTIDE SEQUENCE [LARGE SCALE GENOMIC DNA]</scope>
    <source>
        <strain evidence="9">JCM 18401</strain>
    </source>
</reference>
<evidence type="ECO:0000256" key="5">
    <source>
        <dbReference type="ARBA" id="ARBA00022989"/>
    </source>
</evidence>
<comment type="subcellular location">
    <subcellularLocation>
        <location evidence="1">Cell membrane</location>
        <topology evidence="1">Multi-pass membrane protein</topology>
    </subcellularLocation>
</comment>
<keyword evidence="3" id="KW-1003">Cell membrane</keyword>